<dbReference type="HAMAP" id="MF_00135">
    <property type="entry name" value="PRAI"/>
    <property type="match status" value="1"/>
</dbReference>
<comment type="similarity">
    <text evidence="3 10">Belongs to the TrpF family.</text>
</comment>
<dbReference type="CDD" id="cd00405">
    <property type="entry name" value="PRAI"/>
    <property type="match status" value="1"/>
</dbReference>
<dbReference type="InterPro" id="IPR011060">
    <property type="entry name" value="RibuloseP-bd_barrel"/>
</dbReference>
<dbReference type="Gene3D" id="3.20.20.70">
    <property type="entry name" value="Aldolase class I"/>
    <property type="match status" value="1"/>
</dbReference>
<dbReference type="GO" id="GO:0004640">
    <property type="term" value="F:phosphoribosylanthranilate isomerase activity"/>
    <property type="evidence" value="ECO:0007669"/>
    <property type="project" value="UniProtKB-UniRule"/>
</dbReference>
<keyword evidence="8 10" id="KW-0057">Aromatic amino acid biosynthesis</keyword>
<organism evidence="12 13">
    <name type="scientific">Chitinilyticum piscinae</name>
    <dbReference type="NCBI Taxonomy" id="2866724"/>
    <lineage>
        <taxon>Bacteria</taxon>
        <taxon>Pseudomonadati</taxon>
        <taxon>Pseudomonadota</taxon>
        <taxon>Betaproteobacteria</taxon>
        <taxon>Neisseriales</taxon>
        <taxon>Chitinibacteraceae</taxon>
        <taxon>Chitinilyticum</taxon>
    </lineage>
</organism>
<evidence type="ECO:0000256" key="4">
    <source>
        <dbReference type="ARBA" id="ARBA00012572"/>
    </source>
</evidence>
<evidence type="ECO:0000259" key="11">
    <source>
        <dbReference type="Pfam" id="PF00697"/>
    </source>
</evidence>
<dbReference type="NCBIfam" id="NF002298">
    <property type="entry name" value="PRK01222.1-4"/>
    <property type="match status" value="1"/>
</dbReference>
<dbReference type="AlphaFoldDB" id="A0A8J7FI03"/>
<keyword evidence="6 10" id="KW-0028">Amino-acid biosynthesis</keyword>
<dbReference type="SUPFAM" id="SSF51366">
    <property type="entry name" value="Ribulose-phoshate binding barrel"/>
    <property type="match status" value="1"/>
</dbReference>
<evidence type="ECO:0000256" key="2">
    <source>
        <dbReference type="ARBA" id="ARBA00004664"/>
    </source>
</evidence>
<dbReference type="GO" id="GO:0000162">
    <property type="term" value="P:L-tryptophan biosynthetic process"/>
    <property type="evidence" value="ECO:0007669"/>
    <property type="project" value="UniProtKB-UniRule"/>
</dbReference>
<feature type="domain" description="N-(5'phosphoribosyl) anthranilate isomerase (PRAI)" evidence="11">
    <location>
        <begin position="6"/>
        <end position="205"/>
    </location>
</feature>
<dbReference type="NCBIfam" id="NF002299">
    <property type="entry name" value="PRK01222.1-6"/>
    <property type="match status" value="1"/>
</dbReference>
<dbReference type="RefSeq" id="WP_194116156.1">
    <property type="nucleotide sequence ID" value="NZ_JADFUA010000005.1"/>
</dbReference>
<evidence type="ECO:0000256" key="9">
    <source>
        <dbReference type="ARBA" id="ARBA00023235"/>
    </source>
</evidence>
<gene>
    <name evidence="10" type="primary">trpF</name>
    <name evidence="12" type="ORF">INR99_09690</name>
</gene>
<keyword evidence="7 10" id="KW-0822">Tryptophan biosynthesis</keyword>
<dbReference type="InterPro" id="IPR044643">
    <property type="entry name" value="TrpF_fam"/>
</dbReference>
<evidence type="ECO:0000256" key="7">
    <source>
        <dbReference type="ARBA" id="ARBA00022822"/>
    </source>
</evidence>
<dbReference type="EMBL" id="JADFUA010000005">
    <property type="protein sequence ID" value="MBE9609625.1"/>
    <property type="molecule type" value="Genomic_DNA"/>
</dbReference>
<evidence type="ECO:0000313" key="13">
    <source>
        <dbReference type="Proteomes" id="UP000604481"/>
    </source>
</evidence>
<evidence type="ECO:0000256" key="8">
    <source>
        <dbReference type="ARBA" id="ARBA00023141"/>
    </source>
</evidence>
<keyword evidence="13" id="KW-1185">Reference proteome</keyword>
<evidence type="ECO:0000256" key="1">
    <source>
        <dbReference type="ARBA" id="ARBA00001164"/>
    </source>
</evidence>
<evidence type="ECO:0000313" key="12">
    <source>
        <dbReference type="EMBL" id="MBE9609625.1"/>
    </source>
</evidence>
<evidence type="ECO:0000256" key="10">
    <source>
        <dbReference type="HAMAP-Rule" id="MF_00135"/>
    </source>
</evidence>
<dbReference type="PANTHER" id="PTHR42894:SF1">
    <property type="entry name" value="N-(5'-PHOSPHORIBOSYL)ANTHRANILATE ISOMERASE"/>
    <property type="match status" value="1"/>
</dbReference>
<comment type="catalytic activity">
    <reaction evidence="1 10">
        <text>N-(5-phospho-beta-D-ribosyl)anthranilate = 1-(2-carboxyphenylamino)-1-deoxy-D-ribulose 5-phosphate</text>
        <dbReference type="Rhea" id="RHEA:21540"/>
        <dbReference type="ChEBI" id="CHEBI:18277"/>
        <dbReference type="ChEBI" id="CHEBI:58613"/>
        <dbReference type="EC" id="5.3.1.24"/>
    </reaction>
</comment>
<dbReference type="FunFam" id="3.20.20.70:FF:000075">
    <property type="entry name" value="Tryptophan biosynthesis protein TRP1"/>
    <property type="match status" value="1"/>
</dbReference>
<dbReference type="PANTHER" id="PTHR42894">
    <property type="entry name" value="N-(5'-PHOSPHORIBOSYL)ANTHRANILATE ISOMERASE"/>
    <property type="match status" value="1"/>
</dbReference>
<comment type="pathway">
    <text evidence="2 10">Amino-acid biosynthesis; L-tryptophan biosynthesis; L-tryptophan from chorismate: step 3/5.</text>
</comment>
<evidence type="ECO:0000256" key="5">
    <source>
        <dbReference type="ARBA" id="ARBA00022272"/>
    </source>
</evidence>
<evidence type="ECO:0000256" key="3">
    <source>
        <dbReference type="ARBA" id="ARBA00007571"/>
    </source>
</evidence>
<dbReference type="Pfam" id="PF00697">
    <property type="entry name" value="PRAI"/>
    <property type="match status" value="1"/>
</dbReference>
<evidence type="ECO:0000256" key="6">
    <source>
        <dbReference type="ARBA" id="ARBA00022605"/>
    </source>
</evidence>
<comment type="caution">
    <text evidence="12">The sequence shown here is derived from an EMBL/GenBank/DDBJ whole genome shotgun (WGS) entry which is preliminary data.</text>
</comment>
<sequence length="215" mass="22583">MRPRIKVCGLRDGATARATAELGADAIGLVFYPPSPRHVDLAQAREVVAALPAFVMSVGLFVDAEAGFVRDMAAQVPLDLLQFHGEESPQYCAQFGRPFIKAIRVKPGLDLLEYALSFAATGGLCRGLLVDAFVDGVPGGTGASFDWSLLPDSLPLPLILSGGLHPENVAEAVRQVAPWSVDVSSGVESSKGIKDLGRVAAFIQAVQSAATRDGQ</sequence>
<dbReference type="Proteomes" id="UP000604481">
    <property type="component" value="Unassembled WGS sequence"/>
</dbReference>
<dbReference type="InterPro" id="IPR001240">
    <property type="entry name" value="PRAI_dom"/>
</dbReference>
<keyword evidence="9 10" id="KW-0413">Isomerase</keyword>
<reference evidence="12 13" key="1">
    <citation type="submission" date="2020-10" db="EMBL/GenBank/DDBJ databases">
        <title>The genome sequence of Chitinilyticum litopenaei 4Y14.</title>
        <authorList>
            <person name="Liu Y."/>
        </authorList>
    </citation>
    <scope>NUCLEOTIDE SEQUENCE [LARGE SCALE GENOMIC DNA]</scope>
    <source>
        <strain evidence="12 13">4Y14</strain>
    </source>
</reference>
<proteinExistence type="inferred from homology"/>
<dbReference type="EC" id="5.3.1.24" evidence="4 10"/>
<dbReference type="UniPathway" id="UPA00035">
    <property type="reaction ID" value="UER00042"/>
</dbReference>
<name>A0A8J7FI03_9NEIS</name>
<protein>
    <recommendedName>
        <fullName evidence="5 10">N-(5'-phosphoribosyl)anthranilate isomerase</fullName>
        <shortName evidence="10">PRAI</shortName>
        <ecNumber evidence="4 10">5.3.1.24</ecNumber>
    </recommendedName>
</protein>
<dbReference type="InterPro" id="IPR013785">
    <property type="entry name" value="Aldolase_TIM"/>
</dbReference>
<accession>A0A8J7FI03</accession>